<keyword evidence="6" id="KW-1185">Reference proteome</keyword>
<dbReference type="RefSeq" id="XP_065666829.1">
    <property type="nucleotide sequence ID" value="XM_065810757.1"/>
</dbReference>
<dbReference type="Gene3D" id="3.30.230.10">
    <property type="match status" value="1"/>
</dbReference>
<dbReference type="InterPro" id="IPR013507">
    <property type="entry name" value="DNA_mismatch_S5_2-like"/>
</dbReference>
<dbReference type="PROSITE" id="PS00058">
    <property type="entry name" value="DNA_MISMATCH_REPAIR_1"/>
    <property type="match status" value="1"/>
</dbReference>
<protein>
    <submittedName>
        <fullName evidence="7">PMS1 protein homolog 1 isoform X4</fullName>
    </submittedName>
</protein>
<feature type="compositionally biased region" description="Polar residues" evidence="3">
    <location>
        <begin position="523"/>
        <end position="534"/>
    </location>
</feature>
<dbReference type="InterPro" id="IPR002099">
    <property type="entry name" value="MutL/Mlh/PMS"/>
</dbReference>
<comment type="similarity">
    <text evidence="1">Belongs to the DNA mismatch repair MutL/HexB family.</text>
</comment>
<dbReference type="InterPro" id="IPR036890">
    <property type="entry name" value="HATPase_C_sf"/>
</dbReference>
<dbReference type="SMART" id="SM01340">
    <property type="entry name" value="DNA_mis_repair"/>
    <property type="match status" value="1"/>
</dbReference>
<accession>A0ABM4CY03</accession>
<feature type="domain" description="DNA mismatch repair protein S5" evidence="5">
    <location>
        <begin position="237"/>
        <end position="360"/>
    </location>
</feature>
<dbReference type="Pfam" id="PF01119">
    <property type="entry name" value="DNA_mis_repair"/>
    <property type="match status" value="1"/>
</dbReference>
<evidence type="ECO:0000256" key="4">
    <source>
        <dbReference type="SAM" id="SignalP"/>
    </source>
</evidence>
<gene>
    <name evidence="7" type="primary">LOC100209498</name>
</gene>
<dbReference type="SUPFAM" id="SSF54211">
    <property type="entry name" value="Ribosomal protein S5 domain 2-like"/>
    <property type="match status" value="1"/>
</dbReference>
<name>A0ABM4CY03_HYDVU</name>
<dbReference type="PANTHER" id="PTHR10073">
    <property type="entry name" value="DNA MISMATCH REPAIR PROTEIN MLH, PMS, MUTL"/>
    <property type="match status" value="1"/>
</dbReference>
<dbReference type="CDD" id="cd16926">
    <property type="entry name" value="HATPase_MutL-MLH-PMS-like"/>
    <property type="match status" value="1"/>
</dbReference>
<proteinExistence type="inferred from homology"/>
<dbReference type="InterPro" id="IPR020568">
    <property type="entry name" value="Ribosomal_Su5_D2-typ_SF"/>
</dbReference>
<evidence type="ECO:0000313" key="7">
    <source>
        <dbReference type="RefSeq" id="XP_065666829.1"/>
    </source>
</evidence>
<dbReference type="InterPro" id="IPR038973">
    <property type="entry name" value="MutL/Mlh/Pms-like"/>
</dbReference>
<keyword evidence="4" id="KW-0732">Signal</keyword>
<evidence type="ECO:0000313" key="6">
    <source>
        <dbReference type="Proteomes" id="UP001652625"/>
    </source>
</evidence>
<evidence type="ECO:0000256" key="2">
    <source>
        <dbReference type="ARBA" id="ARBA00022763"/>
    </source>
</evidence>
<dbReference type="GeneID" id="100209498"/>
<dbReference type="CDD" id="cd00782">
    <property type="entry name" value="MutL_Trans"/>
    <property type="match status" value="1"/>
</dbReference>
<dbReference type="InterPro" id="IPR014721">
    <property type="entry name" value="Ribsml_uS5_D2-typ_fold_subgr"/>
</dbReference>
<sequence>MSMGNNLHITLYIILVSLLETRKFRAVMNKLPLSTVELITSTQVIISLVSVVKELVENSLDSDCDSIDVRLDENGLSKIEVQDNGTGIALEDIQYVCKQHYTSKIRNELDLLNLTQYGFRGEALFSICSVGDVFITTKTKADQVSKKYSFSKDGEIINSEITHHNVGTIVTVLNLFKALPVRRKLYEKNRKVREEVKCIEELLISYGIVMPKLRITLKYDKNIIWRKDRAANCSLVLSALFGSNVLNNLKEIEYQDEELQVKAYIPKVGSASNVVGRTLADRMFIIVNKRPVRSKEIKSLLKTSYNNNCCQGKYPFSVLMIEVKPDQIDVNLHPNKMDILLQNTDILLEKLNKLLTSVYSQSNTRNITPEDNLVVNCEESSMQVVNLTHLNTDSSLNSLPSVFNDSSNNPVKLTCLQNKKTKTQVRESLHLNDINLANSTIDANKNKLNEETILIEDNILNFDDKNDFFFDFEFCKNTCQQNNDSVDNCHQITVDQMQKMLNKNTRQVTLDLWKEDEPLGEDSSVSASNAQSPKLLTMSKKQKENIKVSSNKVMKRDRKIVNFSFEDLSFKRLSETDQKLETDQQINIIGNLPNTCLWVVQWKNELFCVDKIRSSEMLLYKKMYETHQLTQKKLIHPIKLNFEFLGENLFQKLSHIETDAVSGCLGRTFANLLNNGFSLRYVKKPNSKEDYFECTHMNDVIPGYGIDDLLQILENVDIFSDKPTSVIRTERACSWFKNEAARLSQISTCSREEFEMHFNQWILIEDILWQDRLCFHGRPIVMYINKITESDHS</sequence>
<dbReference type="PANTHER" id="PTHR10073:SF54">
    <property type="entry name" value="PMS1 PROTEIN HOMOLOG 1"/>
    <property type="match status" value="1"/>
</dbReference>
<evidence type="ECO:0000256" key="1">
    <source>
        <dbReference type="ARBA" id="ARBA00006082"/>
    </source>
</evidence>
<evidence type="ECO:0000259" key="5">
    <source>
        <dbReference type="SMART" id="SM01340"/>
    </source>
</evidence>
<feature type="chain" id="PRO_5046922202" evidence="4">
    <location>
        <begin position="27"/>
        <end position="793"/>
    </location>
</feature>
<reference evidence="7" key="1">
    <citation type="submission" date="2025-08" db="UniProtKB">
        <authorList>
            <consortium name="RefSeq"/>
        </authorList>
    </citation>
    <scope>IDENTIFICATION</scope>
</reference>
<dbReference type="NCBIfam" id="TIGR00585">
    <property type="entry name" value="mutl"/>
    <property type="match status" value="1"/>
</dbReference>
<dbReference type="SUPFAM" id="SSF55874">
    <property type="entry name" value="ATPase domain of HSP90 chaperone/DNA topoisomerase II/histidine kinase"/>
    <property type="match status" value="1"/>
</dbReference>
<dbReference type="InterPro" id="IPR014762">
    <property type="entry name" value="DNA_mismatch_repair_CS"/>
</dbReference>
<dbReference type="Gene3D" id="3.30.565.10">
    <property type="entry name" value="Histidine kinase-like ATPase, C-terminal domain"/>
    <property type="match status" value="1"/>
</dbReference>
<dbReference type="Proteomes" id="UP001652625">
    <property type="component" value="Chromosome 11"/>
</dbReference>
<dbReference type="Pfam" id="PF13589">
    <property type="entry name" value="HATPase_c_3"/>
    <property type="match status" value="1"/>
</dbReference>
<feature type="region of interest" description="Disordered" evidence="3">
    <location>
        <begin position="519"/>
        <end position="543"/>
    </location>
</feature>
<organism evidence="6 7">
    <name type="scientific">Hydra vulgaris</name>
    <name type="common">Hydra</name>
    <name type="synonym">Hydra attenuata</name>
    <dbReference type="NCBI Taxonomy" id="6087"/>
    <lineage>
        <taxon>Eukaryota</taxon>
        <taxon>Metazoa</taxon>
        <taxon>Cnidaria</taxon>
        <taxon>Hydrozoa</taxon>
        <taxon>Hydroidolina</taxon>
        <taxon>Anthoathecata</taxon>
        <taxon>Aplanulata</taxon>
        <taxon>Hydridae</taxon>
        <taxon>Hydra</taxon>
    </lineage>
</organism>
<feature type="signal peptide" evidence="4">
    <location>
        <begin position="1"/>
        <end position="26"/>
    </location>
</feature>
<keyword evidence="2" id="KW-0227">DNA damage</keyword>
<evidence type="ECO:0000256" key="3">
    <source>
        <dbReference type="SAM" id="MobiDB-lite"/>
    </source>
</evidence>